<name>A0AAU8JNB1_9CYAN</name>
<evidence type="ECO:0000256" key="3">
    <source>
        <dbReference type="HAMAP-Rule" id="MF_01385"/>
    </source>
</evidence>
<evidence type="ECO:0000313" key="4">
    <source>
        <dbReference type="EMBL" id="XCM40221.1"/>
    </source>
</evidence>
<organism evidence="4">
    <name type="scientific">Planktothricoides raciborskii GIHE-MW2</name>
    <dbReference type="NCBI Taxonomy" id="2792601"/>
    <lineage>
        <taxon>Bacteria</taxon>
        <taxon>Bacillati</taxon>
        <taxon>Cyanobacteriota</taxon>
        <taxon>Cyanophyceae</taxon>
        <taxon>Oscillatoriophycideae</taxon>
        <taxon>Oscillatoriales</taxon>
        <taxon>Oscillatoriaceae</taxon>
        <taxon>Planktothricoides</taxon>
    </lineage>
</organism>
<sequence>MNQSQLLLNLLQLASPALPVGAYSYSDGLETLVEQGVIHNQNSLEYWLNQELIYGAIRLEAAVMLRSYRSVVDQDLGKIGYWNAWLTASKETLELRQQSWQMGNSLIKLLVSLSSSNQPEENRALVLGLEAWVDAVGQRCNYAIAFGICAATWQIEAKNALLGYLQSWATNLISVGVKLIPLGQTTGQQILFNFQNQLVQATEDILTLNDDDLMACSWGLALASMTHETQYSRLFRS</sequence>
<keyword evidence="3" id="KW-0963">Cytoplasm</keyword>
<keyword evidence="2 3" id="KW-0143">Chaperone</keyword>
<dbReference type="GO" id="GO:0005737">
    <property type="term" value="C:cytoplasm"/>
    <property type="evidence" value="ECO:0007669"/>
    <property type="project" value="UniProtKB-SubCell"/>
</dbReference>
<dbReference type="RefSeq" id="WP_054468102.1">
    <property type="nucleotide sequence ID" value="NZ_CP159837.1"/>
</dbReference>
<comment type="similarity">
    <text evidence="3">Belongs to the UreF family.</text>
</comment>
<dbReference type="Gene3D" id="1.10.4190.10">
    <property type="entry name" value="Urease accessory protein UreF"/>
    <property type="match status" value="1"/>
</dbReference>
<dbReference type="Pfam" id="PF01730">
    <property type="entry name" value="UreF"/>
    <property type="match status" value="1"/>
</dbReference>
<protein>
    <recommendedName>
        <fullName evidence="3">Urease accessory protein UreF</fullName>
    </recommendedName>
</protein>
<dbReference type="GO" id="GO:0016151">
    <property type="term" value="F:nickel cation binding"/>
    <property type="evidence" value="ECO:0007669"/>
    <property type="project" value="UniProtKB-UniRule"/>
</dbReference>
<comment type="subunit">
    <text evidence="3">UreD, UreF and UreG form a complex that acts as a GTP-hydrolysis-dependent molecular chaperone, activating the urease apoprotein by helping to assemble the nickel containing metallocenter of UreC. The UreE protein probably delivers the nickel.</text>
</comment>
<proteinExistence type="inferred from homology"/>
<dbReference type="EMBL" id="CP159837">
    <property type="protein sequence ID" value="XCM40221.1"/>
    <property type="molecule type" value="Genomic_DNA"/>
</dbReference>
<dbReference type="PANTHER" id="PTHR33620">
    <property type="entry name" value="UREASE ACCESSORY PROTEIN F"/>
    <property type="match status" value="1"/>
</dbReference>
<comment type="subcellular location">
    <subcellularLocation>
        <location evidence="3">Cytoplasm</location>
    </subcellularLocation>
</comment>
<comment type="function">
    <text evidence="3">Required for maturation of urease via the functional incorporation of the urease nickel metallocenter.</text>
</comment>
<dbReference type="AlphaFoldDB" id="A0AAU8JNB1"/>
<accession>A0AAU8JNB1</accession>
<dbReference type="InterPro" id="IPR038277">
    <property type="entry name" value="UreF_sf"/>
</dbReference>
<reference evidence="4" key="1">
    <citation type="submission" date="2024-07" db="EMBL/GenBank/DDBJ databases">
        <authorList>
            <person name="Kim Y.J."/>
            <person name="Jeong J.Y."/>
        </authorList>
    </citation>
    <scope>NUCLEOTIDE SEQUENCE</scope>
    <source>
        <strain evidence="4">GIHE-MW2</strain>
    </source>
</reference>
<evidence type="ECO:0000256" key="1">
    <source>
        <dbReference type="ARBA" id="ARBA00022988"/>
    </source>
</evidence>
<gene>
    <name evidence="3" type="primary">ureF</name>
    <name evidence="4" type="ORF">ABWT76_004452</name>
</gene>
<dbReference type="PANTHER" id="PTHR33620:SF1">
    <property type="entry name" value="UREASE ACCESSORY PROTEIN F"/>
    <property type="match status" value="1"/>
</dbReference>
<dbReference type="PIRSF" id="PIRSF009467">
    <property type="entry name" value="Ureas_acces_UreF"/>
    <property type="match status" value="1"/>
</dbReference>
<dbReference type="HAMAP" id="MF_01385">
    <property type="entry name" value="UreF"/>
    <property type="match status" value="1"/>
</dbReference>
<dbReference type="InterPro" id="IPR002639">
    <property type="entry name" value="UreF"/>
</dbReference>
<evidence type="ECO:0000256" key="2">
    <source>
        <dbReference type="ARBA" id="ARBA00023186"/>
    </source>
</evidence>
<keyword evidence="1 3" id="KW-0996">Nickel insertion</keyword>